<evidence type="ECO:0000313" key="1">
    <source>
        <dbReference type="EMBL" id="VDK32819.1"/>
    </source>
</evidence>
<protein>
    <submittedName>
        <fullName evidence="3">RRM domain-containing protein</fullName>
    </submittedName>
</protein>
<organism evidence="3">
    <name type="scientific">Anisakis simplex</name>
    <name type="common">Herring worm</name>
    <dbReference type="NCBI Taxonomy" id="6269"/>
    <lineage>
        <taxon>Eukaryota</taxon>
        <taxon>Metazoa</taxon>
        <taxon>Ecdysozoa</taxon>
        <taxon>Nematoda</taxon>
        <taxon>Chromadorea</taxon>
        <taxon>Rhabditida</taxon>
        <taxon>Spirurina</taxon>
        <taxon>Ascaridomorpha</taxon>
        <taxon>Ascaridoidea</taxon>
        <taxon>Anisakidae</taxon>
        <taxon>Anisakis</taxon>
        <taxon>Anisakis simplex complex</taxon>
    </lineage>
</organism>
<dbReference type="Proteomes" id="UP000267096">
    <property type="component" value="Unassembled WGS sequence"/>
</dbReference>
<reference evidence="1 2" key="2">
    <citation type="submission" date="2018-11" db="EMBL/GenBank/DDBJ databases">
        <authorList>
            <consortium name="Pathogen Informatics"/>
        </authorList>
    </citation>
    <scope>NUCLEOTIDE SEQUENCE [LARGE SCALE GENOMIC DNA]</scope>
</reference>
<proteinExistence type="predicted"/>
<dbReference type="WBParaSite" id="ASIM_0000881401-mRNA-1">
    <property type="protein sequence ID" value="ASIM_0000881401-mRNA-1"/>
    <property type="gene ID" value="ASIM_0000881401"/>
</dbReference>
<gene>
    <name evidence="1" type="ORF">ASIM_LOCUS8562</name>
</gene>
<accession>A0A0M3JMC9</accession>
<dbReference type="AlphaFoldDB" id="A0A0M3JMC9"/>
<dbReference type="EMBL" id="UYRR01023616">
    <property type="protein sequence ID" value="VDK32819.1"/>
    <property type="molecule type" value="Genomic_DNA"/>
</dbReference>
<name>A0A0M3JMC9_ANISI</name>
<evidence type="ECO:0000313" key="3">
    <source>
        <dbReference type="WBParaSite" id="ASIM_0000881401-mRNA-1"/>
    </source>
</evidence>
<evidence type="ECO:0000313" key="2">
    <source>
        <dbReference type="Proteomes" id="UP000267096"/>
    </source>
</evidence>
<keyword evidence="2" id="KW-1185">Reference proteome</keyword>
<reference evidence="3" key="1">
    <citation type="submission" date="2017-02" db="UniProtKB">
        <authorList>
            <consortium name="WormBaseParasite"/>
        </authorList>
    </citation>
    <scope>IDENTIFICATION</scope>
</reference>
<sequence length="38" mass="4273">MTVQICHIMPDAALLRDFCDSFPDLGQVSFTEDSGKKR</sequence>